<dbReference type="Proteomes" id="UP000248714">
    <property type="component" value="Unassembled WGS sequence"/>
</dbReference>
<evidence type="ECO:0008006" key="3">
    <source>
        <dbReference type="Google" id="ProtNLM"/>
    </source>
</evidence>
<sequence length="422" mass="46083">MKDATPSESAASGSGQRLSRRRAMELAGALGITAWSVTGSAAADVGAPSDTSAAPSHLEARSARVIAPPPKNVLGANFNGAKDWSDFGQLRDVSATWLRGFFPVPDADNGVVADQPVVRTVLSAAQQGYGTVLSLKFPYHEQPIPVPGSAAMATALTRLDKVLPAVMGKVDVLVVGNEPFIECRQEDRDTPALNVFYEAIARRVIAYRGQHGGASNKTKLYMGALNRLNDPTWRTAATNRWMSFTRDTVALDGVDIHPHVANLEEAQAFLDYVLPRLRDDQTFLALEFSLVHHWKAHLSDPISGAFAARYGIPATTQVWEVIADTIRRPFTQQKWNDFLALSPWFANRRYFLRDAVQRLRATGRLAVATYGVSQDAAMVANFGPNSTPWLLNSLFCPYTTQPGSDGLPGRNTAWTTSFRDLQ</sequence>
<dbReference type="InterPro" id="IPR006311">
    <property type="entry name" value="TAT_signal"/>
</dbReference>
<evidence type="ECO:0000313" key="1">
    <source>
        <dbReference type="EMBL" id="RAS65903.1"/>
    </source>
</evidence>
<evidence type="ECO:0000313" key="2">
    <source>
        <dbReference type="Proteomes" id="UP000248714"/>
    </source>
</evidence>
<organism evidence="1 2">
    <name type="scientific">Lentzea atacamensis</name>
    <dbReference type="NCBI Taxonomy" id="531938"/>
    <lineage>
        <taxon>Bacteria</taxon>
        <taxon>Bacillati</taxon>
        <taxon>Actinomycetota</taxon>
        <taxon>Actinomycetes</taxon>
        <taxon>Pseudonocardiales</taxon>
        <taxon>Pseudonocardiaceae</taxon>
        <taxon>Lentzea</taxon>
    </lineage>
</organism>
<gene>
    <name evidence="1" type="ORF">C8D87_104454</name>
</gene>
<dbReference type="RefSeq" id="WP_146771810.1">
    <property type="nucleotide sequence ID" value="NZ_QLTT01000004.1"/>
</dbReference>
<comment type="caution">
    <text evidence="1">The sequence shown here is derived from an EMBL/GenBank/DDBJ whole genome shotgun (WGS) entry which is preliminary data.</text>
</comment>
<dbReference type="PROSITE" id="PS51318">
    <property type="entry name" value="TAT"/>
    <property type="match status" value="1"/>
</dbReference>
<dbReference type="SUPFAM" id="SSF51445">
    <property type="entry name" value="(Trans)glycosidases"/>
    <property type="match status" value="1"/>
</dbReference>
<proteinExistence type="predicted"/>
<name>A0ABX9EAY7_9PSEU</name>
<keyword evidence="2" id="KW-1185">Reference proteome</keyword>
<dbReference type="InterPro" id="IPR017853">
    <property type="entry name" value="GH"/>
</dbReference>
<dbReference type="EMBL" id="QLTT01000004">
    <property type="protein sequence ID" value="RAS65903.1"/>
    <property type="molecule type" value="Genomic_DNA"/>
</dbReference>
<protein>
    <recommendedName>
        <fullName evidence="3">Asl1-like glycosyl hydrolase catalytic domain-containing protein</fullName>
    </recommendedName>
</protein>
<reference evidence="1 2" key="1">
    <citation type="submission" date="2018-06" db="EMBL/GenBank/DDBJ databases">
        <title>Genomic Encyclopedia of Type Strains, Phase IV (KMG-IV): sequencing the most valuable type-strain genomes for metagenomic binning, comparative biology and taxonomic classification.</title>
        <authorList>
            <person name="Goeker M."/>
        </authorList>
    </citation>
    <scope>NUCLEOTIDE SEQUENCE [LARGE SCALE GENOMIC DNA]</scope>
    <source>
        <strain evidence="1 2">DSM 45479</strain>
    </source>
</reference>
<accession>A0ABX9EAY7</accession>